<dbReference type="FunFam" id="2.60.40.10:FF:000127">
    <property type="entry name" value="titin isoform X1"/>
    <property type="match status" value="1"/>
</dbReference>
<evidence type="ECO:0000256" key="2">
    <source>
        <dbReference type="SAM" id="MobiDB-lite"/>
    </source>
</evidence>
<dbReference type="CDD" id="cd00063">
    <property type="entry name" value="FN3"/>
    <property type="match status" value="2"/>
</dbReference>
<feature type="region of interest" description="Disordered" evidence="2">
    <location>
        <begin position="1"/>
        <end position="28"/>
    </location>
</feature>
<evidence type="ECO:0000259" key="3">
    <source>
        <dbReference type="PROSITE" id="PS50853"/>
    </source>
</evidence>
<dbReference type="InterPro" id="IPR036116">
    <property type="entry name" value="FN3_sf"/>
</dbReference>
<name>R7TYH1_CAPTE</name>
<dbReference type="EMBL" id="AMQN01011565">
    <property type="status" value="NOT_ANNOTATED_CDS"/>
    <property type="molecule type" value="Genomic_DNA"/>
</dbReference>
<dbReference type="Proteomes" id="UP000014760">
    <property type="component" value="Unassembled WGS sequence"/>
</dbReference>
<evidence type="ECO:0000313" key="4">
    <source>
        <dbReference type="EMBL" id="ELT96015.1"/>
    </source>
</evidence>
<evidence type="ECO:0000313" key="6">
    <source>
        <dbReference type="Proteomes" id="UP000014760"/>
    </source>
</evidence>
<dbReference type="PRINTS" id="PR00014">
    <property type="entry name" value="FNTYPEIII"/>
</dbReference>
<feature type="compositionally biased region" description="Polar residues" evidence="2">
    <location>
        <begin position="7"/>
        <end position="25"/>
    </location>
</feature>
<feature type="domain" description="Fibronectin type-III" evidence="3">
    <location>
        <begin position="3"/>
        <end position="99"/>
    </location>
</feature>
<gene>
    <name evidence="4" type="ORF">CAPTEDRAFT_56090</name>
</gene>
<dbReference type="AlphaFoldDB" id="R7TYH1"/>
<dbReference type="OrthoDB" id="504170at2759"/>
<sequence>PGKPGRPTTSDATGESILVNWTSPESDGGAEITNYVIEFKPKGSPKWMKFESTEAIPQTSHIVSSLKEDTLYVFRVAAENKAGMGPYSDPSEACKTLIDKPSPPMNLTVTDFSEATISLKWDLPEDDGGSEITGYVIEKRESNKRTWTKVSETTDMELTCSELTKNSQYIFRVAAQNESGVSEFVALTQPITAK</sequence>
<dbReference type="Gene3D" id="2.60.40.10">
    <property type="entry name" value="Immunoglobulins"/>
    <property type="match status" value="2"/>
</dbReference>
<dbReference type="EnsemblMetazoa" id="CapteT56090">
    <property type="protein sequence ID" value="CapteP56090"/>
    <property type="gene ID" value="CapteG56090"/>
</dbReference>
<dbReference type="FunFam" id="2.60.40.10:FF:000112">
    <property type="entry name" value="Titin a"/>
    <property type="match status" value="1"/>
</dbReference>
<dbReference type="SMART" id="SM00060">
    <property type="entry name" value="FN3"/>
    <property type="match status" value="2"/>
</dbReference>
<reference evidence="6" key="1">
    <citation type="submission" date="2012-12" db="EMBL/GenBank/DDBJ databases">
        <authorList>
            <person name="Hellsten U."/>
            <person name="Grimwood J."/>
            <person name="Chapman J.A."/>
            <person name="Shapiro H."/>
            <person name="Aerts A."/>
            <person name="Otillar R.P."/>
            <person name="Terry A.Y."/>
            <person name="Boore J.L."/>
            <person name="Simakov O."/>
            <person name="Marletaz F."/>
            <person name="Cho S.-J."/>
            <person name="Edsinger-Gonzales E."/>
            <person name="Havlak P."/>
            <person name="Kuo D.-H."/>
            <person name="Larsson T."/>
            <person name="Lv J."/>
            <person name="Arendt D."/>
            <person name="Savage R."/>
            <person name="Osoegawa K."/>
            <person name="de Jong P."/>
            <person name="Lindberg D.R."/>
            <person name="Seaver E.C."/>
            <person name="Weisblat D.A."/>
            <person name="Putnam N.H."/>
            <person name="Grigoriev I.V."/>
            <person name="Rokhsar D.S."/>
        </authorList>
    </citation>
    <scope>NUCLEOTIDE SEQUENCE</scope>
    <source>
        <strain evidence="6">I ESC-2004</strain>
    </source>
</reference>
<accession>R7TYH1</accession>
<dbReference type="SUPFAM" id="SSF49265">
    <property type="entry name" value="Fibronectin type III"/>
    <property type="match status" value="1"/>
</dbReference>
<feature type="non-terminal residue" evidence="4">
    <location>
        <position position="194"/>
    </location>
</feature>
<keyword evidence="1" id="KW-0393">Immunoglobulin domain</keyword>
<protein>
    <recommendedName>
        <fullName evidence="3">Fibronectin type-III domain-containing protein</fullName>
    </recommendedName>
</protein>
<dbReference type="PANTHER" id="PTHR14340:SF9">
    <property type="entry name" value="FIBRONECTIN TYPE-III DOMAIN-CONTAINING PROTEIN"/>
    <property type="match status" value="1"/>
</dbReference>
<dbReference type="PROSITE" id="PS50853">
    <property type="entry name" value="FN3"/>
    <property type="match status" value="2"/>
</dbReference>
<dbReference type="OMA" id="RSADTEC"/>
<organism evidence="4">
    <name type="scientific">Capitella teleta</name>
    <name type="common">Polychaete worm</name>
    <dbReference type="NCBI Taxonomy" id="283909"/>
    <lineage>
        <taxon>Eukaryota</taxon>
        <taxon>Metazoa</taxon>
        <taxon>Spiralia</taxon>
        <taxon>Lophotrochozoa</taxon>
        <taxon>Annelida</taxon>
        <taxon>Polychaeta</taxon>
        <taxon>Sedentaria</taxon>
        <taxon>Scolecida</taxon>
        <taxon>Capitellidae</taxon>
        <taxon>Capitella</taxon>
    </lineage>
</organism>
<dbReference type="InterPro" id="IPR003961">
    <property type="entry name" value="FN3_dom"/>
</dbReference>
<reference evidence="5" key="3">
    <citation type="submission" date="2015-06" db="UniProtKB">
        <authorList>
            <consortium name="EnsemblMetazoa"/>
        </authorList>
    </citation>
    <scope>IDENTIFICATION</scope>
</reference>
<feature type="non-terminal residue" evidence="4">
    <location>
        <position position="1"/>
    </location>
</feature>
<dbReference type="Pfam" id="PF00041">
    <property type="entry name" value="fn3"/>
    <property type="match status" value="2"/>
</dbReference>
<reference evidence="4 6" key="2">
    <citation type="journal article" date="2013" name="Nature">
        <title>Insights into bilaterian evolution from three spiralian genomes.</title>
        <authorList>
            <person name="Simakov O."/>
            <person name="Marletaz F."/>
            <person name="Cho S.J."/>
            <person name="Edsinger-Gonzales E."/>
            <person name="Havlak P."/>
            <person name="Hellsten U."/>
            <person name="Kuo D.H."/>
            <person name="Larsson T."/>
            <person name="Lv J."/>
            <person name="Arendt D."/>
            <person name="Savage R."/>
            <person name="Osoegawa K."/>
            <person name="de Jong P."/>
            <person name="Grimwood J."/>
            <person name="Chapman J.A."/>
            <person name="Shapiro H."/>
            <person name="Aerts A."/>
            <person name="Otillar R.P."/>
            <person name="Terry A.Y."/>
            <person name="Boore J.L."/>
            <person name="Grigoriev I.V."/>
            <person name="Lindberg D.R."/>
            <person name="Seaver E.C."/>
            <person name="Weisblat D.A."/>
            <person name="Putnam N.H."/>
            <person name="Rokhsar D.S."/>
        </authorList>
    </citation>
    <scope>NUCLEOTIDE SEQUENCE</scope>
    <source>
        <strain evidence="4 6">I ESC-2004</strain>
    </source>
</reference>
<evidence type="ECO:0000313" key="5">
    <source>
        <dbReference type="EnsemblMetazoa" id="CapteP56090"/>
    </source>
</evidence>
<dbReference type="EMBL" id="KB308943">
    <property type="protein sequence ID" value="ELT96015.1"/>
    <property type="molecule type" value="Genomic_DNA"/>
</dbReference>
<evidence type="ECO:0000256" key="1">
    <source>
        <dbReference type="ARBA" id="ARBA00023319"/>
    </source>
</evidence>
<proteinExistence type="predicted"/>
<keyword evidence="6" id="KW-1185">Reference proteome</keyword>
<dbReference type="PANTHER" id="PTHR14340">
    <property type="entry name" value="MICROFIBRIL-ASSOCIATED GLYCOPROTEIN 3"/>
    <property type="match status" value="1"/>
</dbReference>
<dbReference type="InterPro" id="IPR013783">
    <property type="entry name" value="Ig-like_fold"/>
</dbReference>
<feature type="domain" description="Fibronectin type-III" evidence="3">
    <location>
        <begin position="103"/>
        <end position="194"/>
    </location>
</feature>
<dbReference type="STRING" id="283909.R7TYH1"/>
<dbReference type="HOGENOM" id="CLU_1405697_0_0_1"/>